<sequence>MDEIGEMPVEMQAKLLRFLQDGTFYKVGGTKPISVNVRIITATNRPLERLISEGKRRLAAQAYEGRSIFQGDAERIG</sequence>
<gene>
    <name evidence="4" type="primary">glnG</name>
    <name evidence="4" type="ORF">AN618_12390</name>
</gene>
<keyword evidence="5" id="KW-1185">Reference proteome</keyword>
<evidence type="ECO:0000259" key="3">
    <source>
        <dbReference type="PROSITE" id="PS50045"/>
    </source>
</evidence>
<feature type="domain" description="Sigma-54 factor interaction" evidence="3">
    <location>
        <begin position="1"/>
        <end position="63"/>
    </location>
</feature>
<evidence type="ECO:0000313" key="4">
    <source>
        <dbReference type="EMBL" id="KXG77341.1"/>
    </source>
</evidence>
<dbReference type="STRING" id="520764.AN618_12390"/>
<dbReference type="PROSITE" id="PS50045">
    <property type="entry name" value="SIGMA54_INTERACT_4"/>
    <property type="match status" value="1"/>
</dbReference>
<keyword evidence="2" id="KW-0067">ATP-binding</keyword>
<organism evidence="4 5">
    <name type="scientific">Fervidicola ferrireducens</name>
    <dbReference type="NCBI Taxonomy" id="520764"/>
    <lineage>
        <taxon>Bacteria</taxon>
        <taxon>Bacillati</taxon>
        <taxon>Bacillota</taxon>
        <taxon>Clostridia</taxon>
        <taxon>Thermosediminibacterales</taxon>
        <taxon>Thermosediminibacteraceae</taxon>
        <taxon>Fervidicola</taxon>
    </lineage>
</organism>
<evidence type="ECO:0000256" key="1">
    <source>
        <dbReference type="ARBA" id="ARBA00022741"/>
    </source>
</evidence>
<dbReference type="GO" id="GO:0006355">
    <property type="term" value="P:regulation of DNA-templated transcription"/>
    <property type="evidence" value="ECO:0007669"/>
    <property type="project" value="InterPro"/>
</dbReference>
<proteinExistence type="predicted"/>
<keyword evidence="1" id="KW-0547">Nucleotide-binding</keyword>
<evidence type="ECO:0000313" key="5">
    <source>
        <dbReference type="Proteomes" id="UP000070427"/>
    </source>
</evidence>
<dbReference type="Pfam" id="PF00158">
    <property type="entry name" value="Sigma54_activat"/>
    <property type="match status" value="1"/>
</dbReference>
<accession>A0A140L9W6</accession>
<dbReference type="GO" id="GO:0005524">
    <property type="term" value="F:ATP binding"/>
    <property type="evidence" value="ECO:0007669"/>
    <property type="project" value="UniProtKB-KW"/>
</dbReference>
<dbReference type="EMBL" id="LOED01000012">
    <property type="protein sequence ID" value="KXG77341.1"/>
    <property type="molecule type" value="Genomic_DNA"/>
</dbReference>
<comment type="caution">
    <text evidence="4">The sequence shown here is derived from an EMBL/GenBank/DDBJ whole genome shotgun (WGS) entry which is preliminary data.</text>
</comment>
<dbReference type="InterPro" id="IPR027417">
    <property type="entry name" value="P-loop_NTPase"/>
</dbReference>
<dbReference type="InParanoid" id="A0A140L9W6"/>
<dbReference type="Gene3D" id="3.40.50.300">
    <property type="entry name" value="P-loop containing nucleotide triphosphate hydrolases"/>
    <property type="match status" value="1"/>
</dbReference>
<dbReference type="PATRIC" id="fig|520764.3.peg.1279"/>
<dbReference type="PANTHER" id="PTHR32071">
    <property type="entry name" value="TRANSCRIPTIONAL REGULATORY PROTEIN"/>
    <property type="match status" value="1"/>
</dbReference>
<reference evidence="4 5" key="1">
    <citation type="submission" date="2015-12" db="EMBL/GenBank/DDBJ databases">
        <title>Draft genome sequnece of Fervidicola ferrireducens strain Y170.</title>
        <authorList>
            <person name="Patel B.K."/>
        </authorList>
    </citation>
    <scope>NUCLEOTIDE SEQUENCE [LARGE SCALE GENOMIC DNA]</scope>
    <source>
        <strain evidence="4 5">Y170</strain>
    </source>
</reference>
<name>A0A140L9W6_9FIRM</name>
<dbReference type="Proteomes" id="UP000070427">
    <property type="component" value="Unassembled WGS sequence"/>
</dbReference>
<dbReference type="RefSeq" id="WP_066353203.1">
    <property type="nucleotide sequence ID" value="NZ_LOED01000012.1"/>
</dbReference>
<dbReference type="InterPro" id="IPR002078">
    <property type="entry name" value="Sigma_54_int"/>
</dbReference>
<dbReference type="AlphaFoldDB" id="A0A140L9W6"/>
<evidence type="ECO:0000256" key="2">
    <source>
        <dbReference type="ARBA" id="ARBA00022840"/>
    </source>
</evidence>
<protein>
    <submittedName>
        <fullName evidence="4">Nitrogen regulation protein NR(I)</fullName>
    </submittedName>
</protein>
<dbReference type="SUPFAM" id="SSF52540">
    <property type="entry name" value="P-loop containing nucleoside triphosphate hydrolases"/>
    <property type="match status" value="1"/>
</dbReference>